<keyword evidence="4" id="KW-1185">Reference proteome</keyword>
<dbReference type="InterPro" id="IPR037923">
    <property type="entry name" value="HTH-like"/>
</dbReference>
<dbReference type="Gene3D" id="2.60.120.10">
    <property type="entry name" value="Jelly Rolls"/>
    <property type="match status" value="1"/>
</dbReference>
<dbReference type="AlphaFoldDB" id="A0A9X4KK28"/>
<evidence type="ECO:0000256" key="1">
    <source>
        <dbReference type="ARBA" id="ARBA00023125"/>
    </source>
</evidence>
<proteinExistence type="predicted"/>
<dbReference type="RefSeq" id="WP_277565558.1">
    <property type="nucleotide sequence ID" value="NZ_JAPDHZ010000003.1"/>
</dbReference>
<reference evidence="3 4" key="1">
    <citation type="submission" date="2022-10" db="EMBL/GenBank/DDBJ databases">
        <title>Comparative genomic analysis of Cohnella hashimotonis sp. nov., isolated from the International Space Station.</title>
        <authorList>
            <person name="Simpson A."/>
            <person name="Venkateswaran K."/>
        </authorList>
    </citation>
    <scope>NUCLEOTIDE SEQUENCE [LARGE SCALE GENOMIC DNA]</scope>
    <source>
        <strain evidence="3 4">DSM 18997</strain>
    </source>
</reference>
<organism evidence="3 4">
    <name type="scientific">Cohnella ginsengisoli</name>
    <dbReference type="NCBI Taxonomy" id="425004"/>
    <lineage>
        <taxon>Bacteria</taxon>
        <taxon>Bacillati</taxon>
        <taxon>Bacillota</taxon>
        <taxon>Bacilli</taxon>
        <taxon>Bacillales</taxon>
        <taxon>Paenibacillaceae</taxon>
        <taxon>Cohnella</taxon>
    </lineage>
</organism>
<dbReference type="GO" id="GO:0003677">
    <property type="term" value="F:DNA binding"/>
    <property type="evidence" value="ECO:0007669"/>
    <property type="project" value="UniProtKB-KW"/>
</dbReference>
<protein>
    <submittedName>
        <fullName evidence="3">AraC family ligand binding domain-containing protein</fullName>
    </submittedName>
</protein>
<dbReference type="GO" id="GO:0006355">
    <property type="term" value="P:regulation of DNA-templated transcription"/>
    <property type="evidence" value="ECO:0007669"/>
    <property type="project" value="InterPro"/>
</dbReference>
<dbReference type="SUPFAM" id="SSF51215">
    <property type="entry name" value="Regulatory protein AraC"/>
    <property type="match status" value="1"/>
</dbReference>
<dbReference type="EMBL" id="JAPDHZ010000003">
    <property type="protein sequence ID" value="MDG0791702.1"/>
    <property type="molecule type" value="Genomic_DNA"/>
</dbReference>
<comment type="caution">
    <text evidence="3">The sequence shown here is derived from an EMBL/GenBank/DDBJ whole genome shotgun (WGS) entry which is preliminary data.</text>
</comment>
<feature type="domain" description="AraC-type arabinose-binding/dimerisation" evidence="2">
    <location>
        <begin position="18"/>
        <end position="77"/>
    </location>
</feature>
<dbReference type="Pfam" id="PF02311">
    <property type="entry name" value="AraC_binding"/>
    <property type="match status" value="1"/>
</dbReference>
<dbReference type="Proteomes" id="UP001153387">
    <property type="component" value="Unassembled WGS sequence"/>
</dbReference>
<evidence type="ECO:0000259" key="2">
    <source>
        <dbReference type="Pfam" id="PF02311"/>
    </source>
</evidence>
<dbReference type="InterPro" id="IPR014710">
    <property type="entry name" value="RmlC-like_jellyroll"/>
</dbReference>
<dbReference type="InterPro" id="IPR003313">
    <property type="entry name" value="AraC-bd"/>
</dbReference>
<name>A0A9X4KK28_9BACL</name>
<gene>
    <name evidence="3" type="ORF">OMP38_13100</name>
</gene>
<evidence type="ECO:0000313" key="3">
    <source>
        <dbReference type="EMBL" id="MDG0791702.1"/>
    </source>
</evidence>
<evidence type="ECO:0000313" key="4">
    <source>
        <dbReference type="Proteomes" id="UP001153387"/>
    </source>
</evidence>
<keyword evidence="1" id="KW-0238">DNA-binding</keyword>
<accession>A0A9X4KK28</accession>
<sequence>MLPLYLNEPYRLQMGGHFLSDETWSHMDRTIADYELIVGVSGVVFMETGGSMYEVRAGDVLFLMPGERHRGYRLSRPGVSFFIGSIFSFPKPGERRLRVRCRATRAARTRAGCIFWRVSCYMRPTAVTAFGGREITF</sequence>